<dbReference type="AlphaFoldDB" id="A0A327JWG9"/>
<evidence type="ECO:0000313" key="4">
    <source>
        <dbReference type="Proteomes" id="UP000249299"/>
    </source>
</evidence>
<dbReference type="RefSeq" id="WP_111432826.1">
    <property type="nucleotide sequence ID" value="NZ_JACIGG010000007.1"/>
</dbReference>
<dbReference type="EMBL" id="NPEV01000004">
    <property type="protein sequence ID" value="RAI29292.1"/>
    <property type="molecule type" value="Genomic_DNA"/>
</dbReference>
<dbReference type="OrthoDB" id="7820300at2"/>
<dbReference type="GO" id="GO:0000155">
    <property type="term" value="F:phosphorelay sensor kinase activity"/>
    <property type="evidence" value="ECO:0007669"/>
    <property type="project" value="InterPro"/>
</dbReference>
<evidence type="ECO:0000256" key="1">
    <source>
        <dbReference type="ARBA" id="ARBA00000085"/>
    </source>
</evidence>
<comment type="caution">
    <text evidence="3">The sequence shown here is derived from an EMBL/GenBank/DDBJ whole genome shotgun (WGS) entry which is preliminary data.</text>
</comment>
<organism evidence="3 4">
    <name type="scientific">Rhodobium orientis</name>
    <dbReference type="NCBI Taxonomy" id="34017"/>
    <lineage>
        <taxon>Bacteria</taxon>
        <taxon>Pseudomonadati</taxon>
        <taxon>Pseudomonadota</taxon>
        <taxon>Alphaproteobacteria</taxon>
        <taxon>Hyphomicrobiales</taxon>
        <taxon>Rhodobiaceae</taxon>
        <taxon>Rhodobium</taxon>
    </lineage>
</organism>
<dbReference type="CDD" id="cd00082">
    <property type="entry name" value="HisKA"/>
    <property type="match status" value="1"/>
</dbReference>
<gene>
    <name evidence="3" type="ORF">CH339_03120</name>
</gene>
<comment type="catalytic activity">
    <reaction evidence="1">
        <text>ATP + protein L-histidine = ADP + protein N-phospho-L-histidine.</text>
        <dbReference type="EC" id="2.7.13.3"/>
    </reaction>
</comment>
<sequence length="222" mass="24893">MDRDGSGAKETVALSTKVEEEFIAPLTAIRGSLEILRDFEDLSKDERTRFLDTALRGCVRLEKAVAGLADSVYDAGGETGHTSSASELSQEDFREYASRVRILDDLDVIEIDFSGFVFKNSKTVNDFHDVIDGVIATTGRHWYFVVNYRDCRIWPEAWVAFAHRGKKINVTHSLGTVRYVEREADETKVTDEPLSASYDPNLFDSRDAAFARIAELKRSAGK</sequence>
<name>A0A327JWG9_9HYPH</name>
<dbReference type="EC" id="2.7.13.3" evidence="2"/>
<accession>A0A327JWG9</accession>
<proteinExistence type="predicted"/>
<reference evidence="3 4" key="1">
    <citation type="submission" date="2017-07" db="EMBL/GenBank/DDBJ databases">
        <title>Draft Genome Sequences of Select Purple Nonsulfur Bacteria.</title>
        <authorList>
            <person name="Lasarre B."/>
            <person name="Mckinlay J.B."/>
        </authorList>
    </citation>
    <scope>NUCLEOTIDE SEQUENCE [LARGE SCALE GENOMIC DNA]</scope>
    <source>
        <strain evidence="3 4">DSM 11290</strain>
    </source>
</reference>
<evidence type="ECO:0000256" key="2">
    <source>
        <dbReference type="ARBA" id="ARBA00012438"/>
    </source>
</evidence>
<protein>
    <recommendedName>
        <fullName evidence="2">histidine kinase</fullName>
        <ecNumber evidence="2">2.7.13.3</ecNumber>
    </recommendedName>
</protein>
<dbReference type="InterPro" id="IPR003661">
    <property type="entry name" value="HisK_dim/P_dom"/>
</dbReference>
<evidence type="ECO:0000313" key="3">
    <source>
        <dbReference type="EMBL" id="RAI29292.1"/>
    </source>
</evidence>
<keyword evidence="4" id="KW-1185">Reference proteome</keyword>
<dbReference type="Proteomes" id="UP000249299">
    <property type="component" value="Unassembled WGS sequence"/>
</dbReference>